<dbReference type="GO" id="GO:0006508">
    <property type="term" value="P:proteolysis"/>
    <property type="evidence" value="ECO:0007669"/>
    <property type="project" value="UniProtKB-KW"/>
</dbReference>
<dbReference type="PANTHER" id="PTHR10046">
    <property type="entry name" value="ATP DEPENDENT LON PROTEASE FAMILY MEMBER"/>
    <property type="match status" value="1"/>
</dbReference>
<protein>
    <recommendedName>
        <fullName evidence="2">endopeptidase La</fullName>
        <ecNumber evidence="2">3.4.21.53</ecNumber>
    </recommendedName>
</protein>
<feature type="domain" description="Lon proteolytic" evidence="3">
    <location>
        <begin position="551"/>
        <end position="747"/>
    </location>
</feature>
<dbReference type="InterPro" id="IPR046843">
    <property type="entry name" value="LonB_AAA-LID"/>
</dbReference>
<dbReference type="SUPFAM" id="SSF54211">
    <property type="entry name" value="Ribosomal protein S5 domain 2-like"/>
    <property type="match status" value="1"/>
</dbReference>
<dbReference type="HOGENOM" id="CLU_014785_0_1_0"/>
<dbReference type="RefSeq" id="WP_014296533.1">
    <property type="nucleotide sequence ID" value="NC_016751.1"/>
</dbReference>
<evidence type="ECO:0000313" key="4">
    <source>
        <dbReference type="EMBL" id="AEX85461.1"/>
    </source>
</evidence>
<dbReference type="InterPro" id="IPR041699">
    <property type="entry name" value="AAA_32"/>
</dbReference>
<dbReference type="GO" id="GO:0004252">
    <property type="term" value="F:serine-type endopeptidase activity"/>
    <property type="evidence" value="ECO:0007669"/>
    <property type="project" value="UniProtKB-UniRule"/>
</dbReference>
<name>H2J7X0_MARPK</name>
<dbReference type="InterPro" id="IPR046844">
    <property type="entry name" value="Lon-like_helical"/>
</dbReference>
<dbReference type="GO" id="GO:0004176">
    <property type="term" value="F:ATP-dependent peptidase activity"/>
    <property type="evidence" value="ECO:0007669"/>
    <property type="project" value="UniProtKB-UniRule"/>
</dbReference>
<dbReference type="SUPFAM" id="SSF52540">
    <property type="entry name" value="P-loop containing nucleoside triphosphate hydrolases"/>
    <property type="match status" value="1"/>
</dbReference>
<dbReference type="Pfam" id="PF20436">
    <property type="entry name" value="LonB_AAA-LID"/>
    <property type="match status" value="1"/>
</dbReference>
<keyword evidence="2" id="KW-0720">Serine protease</keyword>
<reference evidence="4 5" key="1">
    <citation type="journal article" date="2012" name="J. Bacteriol.">
        <title>Complete Genome Sequence of the Thermophilic, Piezophilic, Heterotrophic Bacterium Marinitoga piezophila KA3.</title>
        <authorList>
            <person name="Lucas S."/>
            <person name="Han J."/>
            <person name="Lapidus A."/>
            <person name="Cheng J.F."/>
            <person name="Goodwin L.A."/>
            <person name="Pitluck S."/>
            <person name="Peters L."/>
            <person name="Mikhailova N."/>
            <person name="Teshima H."/>
            <person name="Detter J.C."/>
            <person name="Han C."/>
            <person name="Tapia R."/>
            <person name="Land M."/>
            <person name="Hauser L."/>
            <person name="Kyrpides N.C."/>
            <person name="Ivanova N."/>
            <person name="Pagani I."/>
            <person name="Vannier P."/>
            <person name="Oger P."/>
            <person name="Bartlett D.H."/>
            <person name="Noll K.M."/>
            <person name="Woyke T."/>
            <person name="Jebbar M."/>
        </authorList>
    </citation>
    <scope>NUCLEOTIDE SEQUENCE [LARGE SCALE GENOMIC DNA]</scope>
    <source>
        <strain evidence="5">DSM 14283 / JCM 11233 / KA3</strain>
    </source>
</reference>
<dbReference type="InterPro" id="IPR027417">
    <property type="entry name" value="P-loop_NTPase"/>
</dbReference>
<gene>
    <name evidence="4" type="ordered locus">Marpi_1049</name>
</gene>
<dbReference type="EC" id="3.4.21.53" evidence="2"/>
<dbReference type="InterPro" id="IPR014721">
    <property type="entry name" value="Ribsml_uS5_D2-typ_fold_subgr"/>
</dbReference>
<comment type="catalytic activity">
    <reaction evidence="2">
        <text>Hydrolysis of proteins in presence of ATP.</text>
        <dbReference type="EC" id="3.4.21.53"/>
    </reaction>
</comment>
<evidence type="ECO:0000256" key="2">
    <source>
        <dbReference type="PROSITE-ProRule" id="PRU01122"/>
    </source>
</evidence>
<keyword evidence="1 2" id="KW-0645">Protease</keyword>
<dbReference type="Gene3D" id="3.40.50.300">
    <property type="entry name" value="P-loop containing nucleotide triphosphate hydrolases"/>
    <property type="match status" value="2"/>
</dbReference>
<sequence>MLLKYDDFKIKMPQLNFENTENIQSITEYIGQKRAYDSMVLGIEIEEKTHNIFITGPVNTGRRTFARNVLTKYSLNKKTPNDYIYVYNFKDPMKPKAISLKSGEAIIFKKILKETIEISFEALKKGIEGEDFSEKRTQLEDEYLKARKSVWDDLKKEVEKLGFKLQFTTNGAMTIPVYDGKEVTDEEYDKLPEDVRNSFEEKTPILRQLMEKAMIKITEYDKKYREQLRNLEKYWALFTISGIFEDLINEYSTNSDVIEFLNEIKNDIAENFQDILSSDESITNYYKKKYSVNVIIDNSSIKGAPVIEANDPAYSSLIGKIEYFSHMGMLKTDFTMIKPGLLHKANGGYLILDAEKVMRSPYVWEALKNALMNNEIKIENLEGKMGLSVVHTLEPDPIPLNVKVILVGEEWMYEVLYQYDPDFKKLFNVKVAFDTEIELNKENAEYFAGFVKNIVKQHELKDFTKGAVEELLKYSCRINERNDRFSAKFGVLKNIILEANYISDRYSDTIPYVDKNAVIKAIQKHENMFSLYRDKIFDSIKDGQLIIDTEGEKIGQINGLTVVDFDTYSFGVPVKITGNVSSAKQVGVIDIHRDADLSGKIHRKSTFIIENYFYSKYNLDEHMVFSGSISFEQTYSMLEGDSASLAEILVLLSAISKIPLKQYIAVTGSIDQHGNIQPVGGIIEKVEGFYYTCKLKGLKGNEGVIIPHQNIKNLVLNNEIEEDIKKGKFRIYAVKNVDEAIEIMTEYTAGKLNENGEFEENSFNWHIIKRIKELRKIEDEKSHKKRFWLWGK</sequence>
<dbReference type="Pfam" id="PF13654">
    <property type="entry name" value="AAA_32"/>
    <property type="match status" value="1"/>
</dbReference>
<dbReference type="GO" id="GO:0005524">
    <property type="term" value="F:ATP binding"/>
    <property type="evidence" value="ECO:0007669"/>
    <property type="project" value="InterPro"/>
</dbReference>
<dbReference type="GO" id="GO:0030163">
    <property type="term" value="P:protein catabolic process"/>
    <property type="evidence" value="ECO:0007669"/>
    <property type="project" value="InterPro"/>
</dbReference>
<keyword evidence="5" id="KW-1185">Reference proteome</keyword>
<feature type="active site" evidence="2">
    <location>
        <position position="642"/>
    </location>
</feature>
<dbReference type="InterPro" id="IPR008269">
    <property type="entry name" value="Lon_proteolytic"/>
</dbReference>
<dbReference type="KEGG" id="mpz:Marpi_1049"/>
<dbReference type="PROSITE" id="PS51786">
    <property type="entry name" value="LON_PROTEOLYTIC"/>
    <property type="match status" value="1"/>
</dbReference>
<dbReference type="Gene3D" id="1.10.8.60">
    <property type="match status" value="1"/>
</dbReference>
<dbReference type="Pfam" id="PF05362">
    <property type="entry name" value="Lon_C"/>
    <property type="match status" value="1"/>
</dbReference>
<keyword evidence="2" id="KW-0378">Hydrolase</keyword>
<comment type="similarity">
    <text evidence="2">Belongs to the peptidase S16 family.</text>
</comment>
<dbReference type="Pfam" id="PF20437">
    <property type="entry name" value="LonC_helical"/>
    <property type="match status" value="1"/>
</dbReference>
<dbReference type="InterPro" id="IPR027065">
    <property type="entry name" value="Lon_Prtase"/>
</dbReference>
<organism evidence="4 5">
    <name type="scientific">Marinitoga piezophila (strain DSM 14283 / JCM 11233 / KA3)</name>
    <dbReference type="NCBI Taxonomy" id="443254"/>
    <lineage>
        <taxon>Bacteria</taxon>
        <taxon>Thermotogati</taxon>
        <taxon>Thermotogota</taxon>
        <taxon>Thermotogae</taxon>
        <taxon>Petrotogales</taxon>
        <taxon>Petrotogaceae</taxon>
        <taxon>Marinitoga</taxon>
    </lineage>
</organism>
<dbReference type="Gene3D" id="3.30.230.10">
    <property type="match status" value="1"/>
</dbReference>
<accession>H2J7X0</accession>
<feature type="active site" evidence="2">
    <location>
        <position position="685"/>
    </location>
</feature>
<proteinExistence type="inferred from homology"/>
<dbReference type="EMBL" id="CP003257">
    <property type="protein sequence ID" value="AEX85461.1"/>
    <property type="molecule type" value="Genomic_DNA"/>
</dbReference>
<evidence type="ECO:0000256" key="1">
    <source>
        <dbReference type="ARBA" id="ARBA00022670"/>
    </source>
</evidence>
<dbReference type="InterPro" id="IPR020568">
    <property type="entry name" value="Ribosomal_Su5_D2-typ_SF"/>
</dbReference>
<dbReference type="AlphaFoldDB" id="H2J7X0"/>
<dbReference type="Proteomes" id="UP000007161">
    <property type="component" value="Chromosome"/>
</dbReference>
<dbReference type="STRING" id="443254.Marpi_1049"/>
<evidence type="ECO:0000313" key="5">
    <source>
        <dbReference type="Proteomes" id="UP000007161"/>
    </source>
</evidence>
<dbReference type="PRINTS" id="PR00830">
    <property type="entry name" value="ENDOLAPTASE"/>
</dbReference>
<evidence type="ECO:0000259" key="3">
    <source>
        <dbReference type="PROSITE" id="PS51786"/>
    </source>
</evidence>
<reference evidence="5" key="2">
    <citation type="submission" date="2012-01" db="EMBL/GenBank/DDBJ databases">
        <title>Complete sequence of chromosome of Marinitoga piezophila KA3.</title>
        <authorList>
            <person name="Lucas S."/>
            <person name="Han J."/>
            <person name="Lapidus A."/>
            <person name="Cheng J.-F."/>
            <person name="Goodwin L."/>
            <person name="Pitluck S."/>
            <person name="Peters L."/>
            <person name="Mikhailova N."/>
            <person name="Teshima H."/>
            <person name="Detter J.C."/>
            <person name="Han C."/>
            <person name="Tapia R."/>
            <person name="Land M."/>
            <person name="Hauser L."/>
            <person name="Kyrpides N."/>
            <person name="Ivanova N."/>
            <person name="Pagani I."/>
            <person name="Jebbar M."/>
            <person name="Vannier P."/>
            <person name="Oger P."/>
            <person name="Cario A."/>
            <person name="Bartlett D."/>
            <person name="Noll K.M."/>
            <person name="Woyke T."/>
        </authorList>
    </citation>
    <scope>NUCLEOTIDE SEQUENCE [LARGE SCALE GENOMIC DNA]</scope>
    <source>
        <strain evidence="5">DSM 14283 / JCM 11233 / KA3</strain>
    </source>
</reference>
<dbReference type="eggNOG" id="COG1067">
    <property type="taxonomic scope" value="Bacteria"/>
</dbReference>